<protein>
    <submittedName>
        <fullName evidence="2">Uncharacterized protein</fullName>
    </submittedName>
</protein>
<dbReference type="EMBL" id="UZAU01000599">
    <property type="status" value="NOT_ANNOTATED_CDS"/>
    <property type="molecule type" value="Genomic_DNA"/>
</dbReference>
<proteinExistence type="predicted"/>
<organism evidence="2 3">
    <name type="scientific">Cannabis sativa</name>
    <name type="common">Hemp</name>
    <name type="synonym">Marijuana</name>
    <dbReference type="NCBI Taxonomy" id="3483"/>
    <lineage>
        <taxon>Eukaryota</taxon>
        <taxon>Viridiplantae</taxon>
        <taxon>Streptophyta</taxon>
        <taxon>Embryophyta</taxon>
        <taxon>Tracheophyta</taxon>
        <taxon>Spermatophyta</taxon>
        <taxon>Magnoliopsida</taxon>
        <taxon>eudicotyledons</taxon>
        <taxon>Gunneridae</taxon>
        <taxon>Pentapetalae</taxon>
        <taxon>rosids</taxon>
        <taxon>fabids</taxon>
        <taxon>Rosales</taxon>
        <taxon>Cannabaceae</taxon>
        <taxon>Cannabis</taxon>
    </lineage>
</organism>
<evidence type="ECO:0000313" key="3">
    <source>
        <dbReference type="Proteomes" id="UP000596661"/>
    </source>
</evidence>
<name>A0A803PTX5_CANSA</name>
<feature type="region of interest" description="Disordered" evidence="1">
    <location>
        <begin position="1"/>
        <end position="49"/>
    </location>
</feature>
<dbReference type="AlphaFoldDB" id="A0A803PTX5"/>
<dbReference type="EnsemblPlants" id="evm.model.06.1306">
    <property type="protein sequence ID" value="cds.evm.model.06.1306"/>
    <property type="gene ID" value="evm.TU.06.1306"/>
</dbReference>
<dbReference type="Gramene" id="evm.model.06.1306">
    <property type="protein sequence ID" value="cds.evm.model.06.1306"/>
    <property type="gene ID" value="evm.TU.06.1306"/>
</dbReference>
<evidence type="ECO:0000256" key="1">
    <source>
        <dbReference type="SAM" id="MobiDB-lite"/>
    </source>
</evidence>
<evidence type="ECO:0000313" key="2">
    <source>
        <dbReference type="EnsemblPlants" id="cds.evm.model.06.1306"/>
    </source>
</evidence>
<reference evidence="2" key="2">
    <citation type="submission" date="2021-03" db="UniProtKB">
        <authorList>
            <consortium name="EnsemblPlants"/>
        </authorList>
    </citation>
    <scope>IDENTIFICATION</scope>
</reference>
<sequence length="126" mass="14692">MDALKNMRSWDDLVDTSGGWREWDPPSSQGRVSVQERTYEGRYENPPQSPLELEQRFTEMEAKIQQLGKEIKRLRQHGSPIVPSPQVPVTLVQEFQVKQLWVVPIWDHCMGNIGCKNLQSFWDVKI</sequence>
<accession>A0A803PTX5</accession>
<dbReference type="Proteomes" id="UP000596661">
    <property type="component" value="Chromosome 6"/>
</dbReference>
<reference evidence="2" key="1">
    <citation type="submission" date="2018-11" db="EMBL/GenBank/DDBJ databases">
        <authorList>
            <person name="Grassa J C."/>
        </authorList>
    </citation>
    <scope>NUCLEOTIDE SEQUENCE [LARGE SCALE GENOMIC DNA]</scope>
</reference>
<keyword evidence="3" id="KW-1185">Reference proteome</keyword>
<feature type="compositionally biased region" description="Polar residues" evidence="1">
    <location>
        <begin position="26"/>
        <end position="36"/>
    </location>
</feature>